<dbReference type="Gene3D" id="3.40.50.1820">
    <property type="entry name" value="alpha/beta hydrolase"/>
    <property type="match status" value="1"/>
</dbReference>
<dbReference type="SUPFAM" id="SSF53474">
    <property type="entry name" value="alpha/beta-Hydrolases"/>
    <property type="match status" value="1"/>
</dbReference>
<dbReference type="AlphaFoldDB" id="A0A6J7I8H0"/>
<reference evidence="4" key="1">
    <citation type="submission" date="2020-05" db="EMBL/GenBank/DDBJ databases">
        <authorList>
            <person name="Chiriac C."/>
            <person name="Salcher M."/>
            <person name="Ghai R."/>
            <person name="Kavagutti S V."/>
        </authorList>
    </citation>
    <scope>NUCLEOTIDE SEQUENCE</scope>
</reference>
<dbReference type="InterPro" id="IPR029058">
    <property type="entry name" value="AB_hydrolase_fold"/>
</dbReference>
<evidence type="ECO:0000313" key="3">
    <source>
        <dbReference type="EMBL" id="CAB4846754.1"/>
    </source>
</evidence>
<evidence type="ECO:0000256" key="1">
    <source>
        <dbReference type="SAM" id="MobiDB-lite"/>
    </source>
</evidence>
<dbReference type="PANTHER" id="PTHR43798:SF33">
    <property type="entry name" value="HYDROLASE, PUTATIVE (AFU_ORTHOLOGUE AFUA_2G14860)-RELATED"/>
    <property type="match status" value="1"/>
</dbReference>
<dbReference type="EMBL" id="CAFBND010000005">
    <property type="protein sequence ID" value="CAB4926971.1"/>
    <property type="molecule type" value="Genomic_DNA"/>
</dbReference>
<proteinExistence type="predicted"/>
<sequence length="314" mass="34010">MITGAAHGDAGTGFTADVPPPWPREDIELSNGIMSLRHAAHVEGFVAEPAMFVHGLGGSSANWTDLMAHLREGLDSIAPDLPGFGWSPPPRDGDYSPRRTATTLAELVTERFDGRPVHLFGNSMGGAIAVQLAARYPDVVRSLTLVSPALPKRGLRRTSVHLPVIATPGLGATLMKRYLTLDAATRAKATIDLCFANPDALPAARRQEAIDELRRRDALPYVADAFLQSLRGLMATYLDVSQDRPWKLAERITCPTLLVYGRADKLVDPIHAHTKAFPDVRVLVLPHAGHVAQIEQPALVAEAWRRLLSTAAAR</sequence>
<dbReference type="Pfam" id="PF00561">
    <property type="entry name" value="Abhydrolase_1"/>
    <property type="match status" value="1"/>
</dbReference>
<dbReference type="InterPro" id="IPR050266">
    <property type="entry name" value="AB_hydrolase_sf"/>
</dbReference>
<evidence type="ECO:0000259" key="2">
    <source>
        <dbReference type="Pfam" id="PF00561"/>
    </source>
</evidence>
<protein>
    <submittedName>
        <fullName evidence="4">Unannotated protein</fullName>
    </submittedName>
</protein>
<accession>A0A6J7I8H0</accession>
<dbReference type="EMBL" id="CAFBIZ010000021">
    <property type="protein sequence ID" value="CAB4846754.1"/>
    <property type="molecule type" value="Genomic_DNA"/>
</dbReference>
<gene>
    <name evidence="3" type="ORF">UFOPK3268_00293</name>
    <name evidence="4" type="ORF">UFOPK3752_00190</name>
    <name evidence="5" type="ORF">UFOPK4150_00911</name>
</gene>
<dbReference type="GO" id="GO:0016020">
    <property type="term" value="C:membrane"/>
    <property type="evidence" value="ECO:0007669"/>
    <property type="project" value="TreeGrafter"/>
</dbReference>
<dbReference type="EMBL" id="CAFBPU010000015">
    <property type="protein sequence ID" value="CAB5030477.1"/>
    <property type="molecule type" value="Genomic_DNA"/>
</dbReference>
<name>A0A6J7I8H0_9ZZZZ</name>
<feature type="region of interest" description="Disordered" evidence="1">
    <location>
        <begin position="1"/>
        <end position="23"/>
    </location>
</feature>
<feature type="domain" description="AB hydrolase-1" evidence="2">
    <location>
        <begin position="51"/>
        <end position="297"/>
    </location>
</feature>
<evidence type="ECO:0000313" key="4">
    <source>
        <dbReference type="EMBL" id="CAB4926971.1"/>
    </source>
</evidence>
<dbReference type="PANTHER" id="PTHR43798">
    <property type="entry name" value="MONOACYLGLYCEROL LIPASE"/>
    <property type="match status" value="1"/>
</dbReference>
<organism evidence="4">
    <name type="scientific">freshwater metagenome</name>
    <dbReference type="NCBI Taxonomy" id="449393"/>
    <lineage>
        <taxon>unclassified sequences</taxon>
        <taxon>metagenomes</taxon>
        <taxon>ecological metagenomes</taxon>
    </lineage>
</organism>
<dbReference type="InterPro" id="IPR000073">
    <property type="entry name" value="AB_hydrolase_1"/>
</dbReference>
<evidence type="ECO:0000313" key="5">
    <source>
        <dbReference type="EMBL" id="CAB5030477.1"/>
    </source>
</evidence>
<dbReference type="PRINTS" id="PR00111">
    <property type="entry name" value="ABHYDROLASE"/>
</dbReference>